<dbReference type="PATRIC" id="fig|1227490.4.peg.1492"/>
<dbReference type="RefSeq" id="WP_007700170.1">
    <property type="nucleotide sequence ID" value="NZ_AOIQ01000013.1"/>
</dbReference>
<dbReference type="SUPFAM" id="SSF89447">
    <property type="entry name" value="AbrB/MazE/MraZ-like"/>
    <property type="match status" value="1"/>
</dbReference>
<evidence type="ECO:0000313" key="3">
    <source>
        <dbReference type="Proteomes" id="UP000011560"/>
    </source>
</evidence>
<evidence type="ECO:0008006" key="4">
    <source>
        <dbReference type="Google" id="ProtNLM"/>
    </source>
</evidence>
<reference evidence="2 3" key="1">
    <citation type="journal article" date="2014" name="PLoS Genet.">
        <title>Phylogenetically driven sequencing of extremely halophilic archaea reveals strategies for static and dynamic osmo-response.</title>
        <authorList>
            <person name="Becker E.A."/>
            <person name="Seitzer P.M."/>
            <person name="Tritt A."/>
            <person name="Larsen D."/>
            <person name="Krusor M."/>
            <person name="Yao A.I."/>
            <person name="Wu D."/>
            <person name="Madern D."/>
            <person name="Eisen J.A."/>
            <person name="Darling A.E."/>
            <person name="Facciotti M.T."/>
        </authorList>
    </citation>
    <scope>NUCLEOTIDE SEQUENCE [LARGE SCALE GENOMIC DNA]</scope>
    <source>
        <strain evidence="2 3">JCM 14624</strain>
    </source>
</reference>
<dbReference type="AlphaFoldDB" id="M0BJP2"/>
<keyword evidence="3" id="KW-1185">Reference proteome</keyword>
<sequence>MSKTAVADDRGRIVIPHEIREKHGDRYRVVELDERVELIPIADDPIEGLRDAVGDAFDEKSIKEIKRESREAARDEATADVAETDR</sequence>
<proteinExistence type="predicted"/>
<dbReference type="InterPro" id="IPR037914">
    <property type="entry name" value="SpoVT-AbrB_sf"/>
</dbReference>
<evidence type="ECO:0000256" key="1">
    <source>
        <dbReference type="SAM" id="MobiDB-lite"/>
    </source>
</evidence>
<feature type="region of interest" description="Disordered" evidence="1">
    <location>
        <begin position="67"/>
        <end position="86"/>
    </location>
</feature>
<dbReference type="EMBL" id="AOIQ01000013">
    <property type="protein sequence ID" value="ELZ11106.1"/>
    <property type="molecule type" value="Genomic_DNA"/>
</dbReference>
<protein>
    <recommendedName>
        <fullName evidence="4">SpoVT-AbrB domain-containing protein</fullName>
    </recommendedName>
</protein>
<dbReference type="Proteomes" id="UP000011560">
    <property type="component" value="Unassembled WGS sequence"/>
</dbReference>
<evidence type="ECO:0000313" key="2">
    <source>
        <dbReference type="EMBL" id="ELZ11106.1"/>
    </source>
</evidence>
<comment type="caution">
    <text evidence="2">The sequence shown here is derived from an EMBL/GenBank/DDBJ whole genome shotgun (WGS) entry which is preliminary data.</text>
</comment>
<organism evidence="2 3">
    <name type="scientific">Halovivax asiaticus JCM 14624</name>
    <dbReference type="NCBI Taxonomy" id="1227490"/>
    <lineage>
        <taxon>Archaea</taxon>
        <taxon>Methanobacteriati</taxon>
        <taxon>Methanobacteriota</taxon>
        <taxon>Stenosarchaea group</taxon>
        <taxon>Halobacteria</taxon>
        <taxon>Halobacteriales</taxon>
        <taxon>Natrialbaceae</taxon>
        <taxon>Halovivax</taxon>
    </lineage>
</organism>
<name>M0BJP2_9EURY</name>
<dbReference type="STRING" id="1227490.C479_07353"/>
<accession>M0BJP2</accession>
<dbReference type="OrthoDB" id="28233at2157"/>
<gene>
    <name evidence="2" type="ORF">C479_07353</name>
</gene>